<sequence>MILILKFFEFDIMIEQVYVIYASLPVAVLMPILAQKYGGDIIFGSKIVVTTHLISLITIPIFVWLYTVI</sequence>
<gene>
    <name evidence="2" type="ORF">HZF24_16500</name>
</gene>
<keyword evidence="1" id="KW-0812">Transmembrane</keyword>
<dbReference type="Gene3D" id="1.20.1530.20">
    <property type="match status" value="1"/>
</dbReference>
<comment type="caution">
    <text evidence="2">The sequence shown here is derived from an EMBL/GenBank/DDBJ whole genome shotgun (WGS) entry which is preliminary data.</text>
</comment>
<evidence type="ECO:0000313" key="3">
    <source>
        <dbReference type="Proteomes" id="UP000611629"/>
    </source>
</evidence>
<dbReference type="InterPro" id="IPR038770">
    <property type="entry name" value="Na+/solute_symporter_sf"/>
</dbReference>
<proteinExistence type="predicted"/>
<dbReference type="AlphaFoldDB" id="A0A974BMU6"/>
<keyword evidence="1" id="KW-0472">Membrane</keyword>
<name>A0A974BMU6_SEDHY</name>
<feature type="transmembrane region" description="Helical" evidence="1">
    <location>
        <begin position="46"/>
        <end position="66"/>
    </location>
</feature>
<evidence type="ECO:0000313" key="2">
    <source>
        <dbReference type="EMBL" id="NYB75751.1"/>
    </source>
</evidence>
<keyword evidence="3" id="KW-1185">Reference proteome</keyword>
<protein>
    <recommendedName>
        <fullName evidence="4">Auxin efflux carrier</fullName>
    </recommendedName>
</protein>
<accession>A0A974BMU6</accession>
<evidence type="ECO:0008006" key="4">
    <source>
        <dbReference type="Google" id="ProtNLM"/>
    </source>
</evidence>
<dbReference type="Proteomes" id="UP000611629">
    <property type="component" value="Unassembled WGS sequence"/>
</dbReference>
<keyword evidence="1" id="KW-1133">Transmembrane helix</keyword>
<reference evidence="2" key="1">
    <citation type="submission" date="2020-07" db="EMBL/GenBank/DDBJ databases">
        <title>Genomic analysis of a strain of Sedimentibacter Hydroxybenzoicus DSM7310.</title>
        <authorList>
            <person name="Ma S."/>
        </authorList>
    </citation>
    <scope>NUCLEOTIDE SEQUENCE</scope>
    <source>
        <strain evidence="2">DSM 7310</strain>
    </source>
</reference>
<dbReference type="EMBL" id="JACBNQ010000028">
    <property type="protein sequence ID" value="NYB75751.1"/>
    <property type="molecule type" value="Genomic_DNA"/>
</dbReference>
<evidence type="ECO:0000256" key="1">
    <source>
        <dbReference type="SAM" id="Phobius"/>
    </source>
</evidence>
<feature type="transmembrane region" description="Helical" evidence="1">
    <location>
        <begin position="12"/>
        <end position="34"/>
    </location>
</feature>
<organism evidence="2 3">
    <name type="scientific">Sedimentibacter hydroxybenzoicus DSM 7310</name>
    <dbReference type="NCBI Taxonomy" id="1123245"/>
    <lineage>
        <taxon>Bacteria</taxon>
        <taxon>Bacillati</taxon>
        <taxon>Bacillota</taxon>
        <taxon>Tissierellia</taxon>
        <taxon>Sedimentibacter</taxon>
    </lineage>
</organism>